<reference evidence="3 4" key="2">
    <citation type="submission" date="2020-06" db="EMBL/GenBank/DDBJ databases">
        <title>Complete Genome Sequence of Clostridium muelleri sp. nov. P21T, an Acid-Alcohol Producing Acetogen Isolated from Old Hay.</title>
        <authorList>
            <person name="Duncan K.E."/>
            <person name="Tanner R.S."/>
        </authorList>
    </citation>
    <scope>NUCLEOTIDE SEQUENCE [LARGE SCALE GENOMIC DNA]</scope>
    <source>
        <strain evidence="3 4">P21</strain>
    </source>
</reference>
<dbReference type="CDD" id="cd03812">
    <property type="entry name" value="GT4_CapH-like"/>
    <property type="match status" value="1"/>
</dbReference>
<feature type="domain" description="Glycosyl transferase family 1" evidence="1">
    <location>
        <begin position="187"/>
        <end position="308"/>
    </location>
</feature>
<dbReference type="SUPFAM" id="SSF53756">
    <property type="entry name" value="UDP-Glycosyltransferase/glycogen phosphorylase"/>
    <property type="match status" value="1"/>
</dbReference>
<feature type="domain" description="Glycosyltransferase subfamily 4-like N-terminal" evidence="2">
    <location>
        <begin position="17"/>
        <end position="179"/>
    </location>
</feature>
<dbReference type="Gene3D" id="3.40.50.2000">
    <property type="entry name" value="Glycogen Phosphorylase B"/>
    <property type="match status" value="2"/>
</dbReference>
<evidence type="ECO:0000259" key="1">
    <source>
        <dbReference type="Pfam" id="PF00534"/>
    </source>
</evidence>
<organism evidence="3 4">
    <name type="scientific">Clostridium muellerianum</name>
    <dbReference type="NCBI Taxonomy" id="2716538"/>
    <lineage>
        <taxon>Bacteria</taxon>
        <taxon>Bacillati</taxon>
        <taxon>Bacillota</taxon>
        <taxon>Clostridia</taxon>
        <taxon>Eubacteriales</taxon>
        <taxon>Clostridiaceae</taxon>
        <taxon>Clostridium</taxon>
    </lineage>
</organism>
<name>A0A7Y0EIC8_9CLOT</name>
<accession>A0A7Y0EIC8</accession>
<proteinExistence type="predicted"/>
<dbReference type="EMBL" id="JABBNI010000025">
    <property type="protein sequence ID" value="NMM63687.1"/>
    <property type="molecule type" value="Genomic_DNA"/>
</dbReference>
<sequence length="374" mass="42949">MTEPIRILHVLGGLNCGGAEIMIMNLYRNIDRSKIQFDFMVHTIDKCDYDDEIRKLGGRIYSVPRYNGLNHFKYKRVWNDFFKNHTEYRIVHGHIRSTAAIYLKIAKKQGVITIAHSHSTASRGNKIEQFVKNAMQIPIRYIADYLFACSDEAGKWLFGEKATKQDNYRVIKNAIDAERYVFNEAVRDKVRKDLNIENKLVVGHVGRFTYPKNHKFLIELFYEIQKQNEDSILLLVGDGELRYQIEKQINSLGIKNKVILTGVVPNVNDYIQAMDVFVFPSIFEGLGMVAIEAQAAGLRCIVSDKVPQEAFITDLIESISLTTDISKWASKILQYPSVCQRQKTFVKIKQAGYDIQKNAQILEDFYIGIFKSGV</sequence>
<dbReference type="PANTHER" id="PTHR45947">
    <property type="entry name" value="SULFOQUINOVOSYL TRANSFERASE SQD2"/>
    <property type="match status" value="1"/>
</dbReference>
<gene>
    <name evidence="3" type="ORF">HBE96_13590</name>
</gene>
<keyword evidence="3" id="KW-0808">Transferase</keyword>
<dbReference type="Pfam" id="PF13439">
    <property type="entry name" value="Glyco_transf_4"/>
    <property type="match status" value="1"/>
</dbReference>
<dbReference type="PANTHER" id="PTHR45947:SF3">
    <property type="entry name" value="SULFOQUINOVOSYL TRANSFERASE SQD2"/>
    <property type="match status" value="1"/>
</dbReference>
<evidence type="ECO:0000313" key="3">
    <source>
        <dbReference type="EMBL" id="NMM63687.1"/>
    </source>
</evidence>
<protein>
    <submittedName>
        <fullName evidence="3">Glycosyltransferase family 1 protein</fullName>
    </submittedName>
</protein>
<dbReference type="Pfam" id="PF00534">
    <property type="entry name" value="Glycos_transf_1"/>
    <property type="match status" value="1"/>
</dbReference>
<dbReference type="GO" id="GO:0016757">
    <property type="term" value="F:glycosyltransferase activity"/>
    <property type="evidence" value="ECO:0007669"/>
    <property type="project" value="InterPro"/>
</dbReference>
<dbReference type="AlphaFoldDB" id="A0A7Y0EIC8"/>
<keyword evidence="4" id="KW-1185">Reference proteome</keyword>
<dbReference type="InterPro" id="IPR050194">
    <property type="entry name" value="Glycosyltransferase_grp1"/>
</dbReference>
<evidence type="ECO:0000259" key="2">
    <source>
        <dbReference type="Pfam" id="PF13439"/>
    </source>
</evidence>
<dbReference type="Proteomes" id="UP000537131">
    <property type="component" value="Unassembled WGS sequence"/>
</dbReference>
<evidence type="ECO:0000313" key="4">
    <source>
        <dbReference type="Proteomes" id="UP000537131"/>
    </source>
</evidence>
<dbReference type="InterPro" id="IPR028098">
    <property type="entry name" value="Glyco_trans_4-like_N"/>
</dbReference>
<reference evidence="3 4" key="1">
    <citation type="submission" date="2020-04" db="EMBL/GenBank/DDBJ databases">
        <authorList>
            <person name="Doyle D.A."/>
        </authorList>
    </citation>
    <scope>NUCLEOTIDE SEQUENCE [LARGE SCALE GENOMIC DNA]</scope>
    <source>
        <strain evidence="3 4">P21</strain>
    </source>
</reference>
<comment type="caution">
    <text evidence="3">The sequence shown here is derived from an EMBL/GenBank/DDBJ whole genome shotgun (WGS) entry which is preliminary data.</text>
</comment>
<dbReference type="RefSeq" id="WP_169298276.1">
    <property type="nucleotide sequence ID" value="NZ_JABBNI010000025.1"/>
</dbReference>
<dbReference type="InterPro" id="IPR001296">
    <property type="entry name" value="Glyco_trans_1"/>
</dbReference>